<comment type="caution">
    <text evidence="1">The sequence shown here is derived from an EMBL/GenBank/DDBJ whole genome shotgun (WGS) entry which is preliminary data.</text>
</comment>
<accession>A0ABT6Q0G0</accession>
<dbReference type="Proteomes" id="UP001431634">
    <property type="component" value="Unassembled WGS sequence"/>
</dbReference>
<keyword evidence="2" id="KW-1185">Reference proteome</keyword>
<sequence>MQSRISLQFQGKGQDHWSVFPSKTVISPIIQTIDEQNHPKIIWQARKVTLFYSLRHPLSISITVDGEQIFCPPFTNKCFQIHGYPWQLQIPLFFHIQESTLFFSCPQSFYNNAKNVSFTPQLIELKNIQGQFHWNLKADYNKSLFFTQFDIQQTLIIFNSLTPQYLNNIEGQFALTGKQHDAINIVQSNQLLYKLLIQKLKFTWKETIVTTMGKVSFPFPNLRPTGELNTNLQNIPKTLYNEISKINCCFNLKRELSQIPVPSQLYISIPIRDGTIYLGTIPLESSLFQNMDTILKRYAK</sequence>
<name>A0ABT6Q0G0_9PROT</name>
<gene>
    <name evidence="1" type="ORF">QJV27_04280</name>
</gene>
<evidence type="ECO:0000313" key="2">
    <source>
        <dbReference type="Proteomes" id="UP001431634"/>
    </source>
</evidence>
<organism evidence="1 2">
    <name type="scientific">Commensalibacter oyaizuii</name>
    <dbReference type="NCBI Taxonomy" id="3043873"/>
    <lineage>
        <taxon>Bacteria</taxon>
        <taxon>Pseudomonadati</taxon>
        <taxon>Pseudomonadota</taxon>
        <taxon>Alphaproteobacteria</taxon>
        <taxon>Acetobacterales</taxon>
        <taxon>Acetobacteraceae</taxon>
    </lineage>
</organism>
<dbReference type="RefSeq" id="WP_281447737.1">
    <property type="nucleotide sequence ID" value="NZ_JASBAO010000001.1"/>
</dbReference>
<evidence type="ECO:0000313" key="1">
    <source>
        <dbReference type="EMBL" id="MDI2090605.1"/>
    </source>
</evidence>
<reference evidence="1" key="1">
    <citation type="submission" date="2023-05" db="EMBL/GenBank/DDBJ databases">
        <title>Whole genome sequence of Commensalibacter sp.</title>
        <authorList>
            <person name="Charoenyingcharoen P."/>
            <person name="Yukphan P."/>
        </authorList>
    </citation>
    <scope>NUCLEOTIDE SEQUENCE</scope>
    <source>
        <strain evidence="1">TBRC 16381</strain>
    </source>
</reference>
<proteinExistence type="predicted"/>
<protein>
    <submittedName>
        <fullName evidence="1">Uncharacterized protein</fullName>
    </submittedName>
</protein>
<dbReference type="EMBL" id="JASBAO010000001">
    <property type="protein sequence ID" value="MDI2090605.1"/>
    <property type="molecule type" value="Genomic_DNA"/>
</dbReference>